<dbReference type="Proteomes" id="UP001597044">
    <property type="component" value="Unassembled WGS sequence"/>
</dbReference>
<dbReference type="PROSITE" id="PS00444">
    <property type="entry name" value="POLYPRENYL_SYNTHASE_2"/>
    <property type="match status" value="1"/>
</dbReference>
<evidence type="ECO:0000313" key="8">
    <source>
        <dbReference type="EMBL" id="MFD0950442.1"/>
    </source>
</evidence>
<evidence type="ECO:0000256" key="4">
    <source>
        <dbReference type="ARBA" id="ARBA00022723"/>
    </source>
</evidence>
<evidence type="ECO:0000256" key="3">
    <source>
        <dbReference type="ARBA" id="ARBA00022679"/>
    </source>
</evidence>
<name>A0ABW3HGQ2_9GAMM</name>
<dbReference type="RefSeq" id="WP_379071175.1">
    <property type="nucleotide sequence ID" value="NZ_JBHTIT010000001.1"/>
</dbReference>
<dbReference type="InterPro" id="IPR033749">
    <property type="entry name" value="Polyprenyl_synt_CS"/>
</dbReference>
<dbReference type="Gene3D" id="1.10.600.10">
    <property type="entry name" value="Farnesyl Diphosphate Synthase"/>
    <property type="match status" value="1"/>
</dbReference>
<dbReference type="SFLD" id="SFLDG01017">
    <property type="entry name" value="Polyprenyl_Transferase_Like"/>
    <property type="match status" value="1"/>
</dbReference>
<dbReference type="InterPro" id="IPR008949">
    <property type="entry name" value="Isoprenoid_synthase_dom_sf"/>
</dbReference>
<comment type="similarity">
    <text evidence="2 7">Belongs to the FPP/GGPP synthase family.</text>
</comment>
<accession>A0ABW3HGQ2</accession>
<evidence type="ECO:0000256" key="6">
    <source>
        <dbReference type="ARBA" id="ARBA00023229"/>
    </source>
</evidence>
<keyword evidence="4" id="KW-0479">Metal-binding</keyword>
<dbReference type="EC" id="2.5.1.-" evidence="8"/>
<evidence type="ECO:0000313" key="9">
    <source>
        <dbReference type="Proteomes" id="UP001597044"/>
    </source>
</evidence>
<organism evidence="8 9">
    <name type="scientific">Paraperlucidibaca wandonensis</name>
    <dbReference type="NCBI Taxonomy" id="1268273"/>
    <lineage>
        <taxon>Bacteria</taxon>
        <taxon>Pseudomonadati</taxon>
        <taxon>Pseudomonadota</taxon>
        <taxon>Gammaproteobacteria</taxon>
        <taxon>Moraxellales</taxon>
        <taxon>Moraxellaceae</taxon>
        <taxon>Paraperlucidibaca</taxon>
    </lineage>
</organism>
<dbReference type="Pfam" id="PF00348">
    <property type="entry name" value="polyprenyl_synt"/>
    <property type="match status" value="1"/>
</dbReference>
<dbReference type="PANTHER" id="PTHR43281">
    <property type="entry name" value="FARNESYL DIPHOSPHATE SYNTHASE"/>
    <property type="match status" value="1"/>
</dbReference>
<sequence>MPIASEAATSLAAASLPELLVQTQTRFTPLLQDFLARHQGHDERLNAAIDYAMANGGKRVRPALAWGACLSVGGSWQAAESAALSVECIHGYSLVHDDLPCMDDDNLRRGQPTCHRQFDEATALLAGDALQALAFCALSDGLVDAPNADAARVSSSAHALIAAEQTRALAQAARDMVYGQRLDLAAEGQSITVDALSQIHRYKTGALIRAAVRLGALAGNASEAQLAALDHYADALGLAFQVHDDVLDVIGDTATLGKQSGADAAHAKATYPALLGLGAAQALARQLTDDALAALAPLGEPAEPLRTLANYLLARDH</sequence>
<comment type="cofactor">
    <cofactor evidence="1">
        <name>Mg(2+)</name>
        <dbReference type="ChEBI" id="CHEBI:18420"/>
    </cofactor>
</comment>
<evidence type="ECO:0000256" key="5">
    <source>
        <dbReference type="ARBA" id="ARBA00022842"/>
    </source>
</evidence>
<dbReference type="PANTHER" id="PTHR43281:SF1">
    <property type="entry name" value="FARNESYL DIPHOSPHATE SYNTHASE"/>
    <property type="match status" value="1"/>
</dbReference>
<dbReference type="SFLD" id="SFLDS00005">
    <property type="entry name" value="Isoprenoid_Synthase_Type_I"/>
    <property type="match status" value="1"/>
</dbReference>
<reference evidence="9" key="1">
    <citation type="journal article" date="2019" name="Int. J. Syst. Evol. Microbiol.">
        <title>The Global Catalogue of Microorganisms (GCM) 10K type strain sequencing project: providing services to taxonomists for standard genome sequencing and annotation.</title>
        <authorList>
            <consortium name="The Broad Institute Genomics Platform"/>
            <consortium name="The Broad Institute Genome Sequencing Center for Infectious Disease"/>
            <person name="Wu L."/>
            <person name="Ma J."/>
        </authorList>
    </citation>
    <scope>NUCLEOTIDE SEQUENCE [LARGE SCALE GENOMIC DNA]</scope>
    <source>
        <strain evidence="9">CCUG 63419</strain>
    </source>
</reference>
<keyword evidence="5" id="KW-0460">Magnesium</keyword>
<dbReference type="GO" id="GO:0016740">
    <property type="term" value="F:transferase activity"/>
    <property type="evidence" value="ECO:0007669"/>
    <property type="project" value="UniProtKB-KW"/>
</dbReference>
<protein>
    <submittedName>
        <fullName evidence="8">Polyprenyl synthetase family protein</fullName>
        <ecNumber evidence="8">2.5.1.-</ecNumber>
    </submittedName>
</protein>
<evidence type="ECO:0000256" key="1">
    <source>
        <dbReference type="ARBA" id="ARBA00001946"/>
    </source>
</evidence>
<evidence type="ECO:0000256" key="2">
    <source>
        <dbReference type="ARBA" id="ARBA00006706"/>
    </source>
</evidence>
<keyword evidence="6" id="KW-0414">Isoprene biosynthesis</keyword>
<comment type="caution">
    <text evidence="8">The sequence shown here is derived from an EMBL/GenBank/DDBJ whole genome shotgun (WGS) entry which is preliminary data.</text>
</comment>
<dbReference type="InterPro" id="IPR053378">
    <property type="entry name" value="Prenyl_diphosphate_synthase"/>
</dbReference>
<dbReference type="CDD" id="cd00685">
    <property type="entry name" value="Trans_IPPS_HT"/>
    <property type="match status" value="1"/>
</dbReference>
<keyword evidence="9" id="KW-1185">Reference proteome</keyword>
<dbReference type="SUPFAM" id="SSF48576">
    <property type="entry name" value="Terpenoid synthases"/>
    <property type="match status" value="1"/>
</dbReference>
<proteinExistence type="inferred from homology"/>
<dbReference type="EMBL" id="JBHTIT010000001">
    <property type="protein sequence ID" value="MFD0950442.1"/>
    <property type="molecule type" value="Genomic_DNA"/>
</dbReference>
<evidence type="ECO:0000256" key="7">
    <source>
        <dbReference type="RuleBase" id="RU004466"/>
    </source>
</evidence>
<dbReference type="PROSITE" id="PS00723">
    <property type="entry name" value="POLYPRENYL_SYNTHASE_1"/>
    <property type="match status" value="1"/>
</dbReference>
<keyword evidence="3 7" id="KW-0808">Transferase</keyword>
<gene>
    <name evidence="8" type="ORF">ACFQ0F_08590</name>
</gene>
<dbReference type="NCBIfam" id="NF045485">
    <property type="entry name" value="FPPsyn"/>
    <property type="match status" value="1"/>
</dbReference>
<dbReference type="InterPro" id="IPR000092">
    <property type="entry name" value="Polyprenyl_synt"/>
</dbReference>